<organism evidence="2 3">
    <name type="scientific">Carnegiea gigantea</name>
    <dbReference type="NCBI Taxonomy" id="171969"/>
    <lineage>
        <taxon>Eukaryota</taxon>
        <taxon>Viridiplantae</taxon>
        <taxon>Streptophyta</taxon>
        <taxon>Embryophyta</taxon>
        <taxon>Tracheophyta</taxon>
        <taxon>Spermatophyta</taxon>
        <taxon>Magnoliopsida</taxon>
        <taxon>eudicotyledons</taxon>
        <taxon>Gunneridae</taxon>
        <taxon>Pentapetalae</taxon>
        <taxon>Caryophyllales</taxon>
        <taxon>Cactineae</taxon>
        <taxon>Cactaceae</taxon>
        <taxon>Cactoideae</taxon>
        <taxon>Echinocereeae</taxon>
        <taxon>Carnegiea</taxon>
    </lineage>
</organism>
<feature type="compositionally biased region" description="Basic residues" evidence="1">
    <location>
        <begin position="303"/>
        <end position="312"/>
    </location>
</feature>
<feature type="compositionally biased region" description="Basic and acidic residues" evidence="1">
    <location>
        <begin position="292"/>
        <end position="302"/>
    </location>
</feature>
<sequence length="342" mass="39121">MTNPTGKRKRMNKFAGTLTTTLEAQEAANPCEVEVDPVNVNFDQEGQAYMALQTLLLTEMLEIMKTYVFSTATSKIKKKGERGKYKSYVVDMKIKGKQSNLSICIPDEIDRTIGDNARHLVNECGRVVRTRAPLDVKNWHEAFARPMMGYKFEIEEGGCYMKMQAFVIDTMQRLYRIWKTRCTTTTRALSVRTYWYVFVDHPSPALPTKENNNVKTTADVIWPAEHTRKSDEGVLQWADRNCSKEIHDKLKNTVAKASESKTQEEILLEVLLHRSGKTANSITEVSEKVVGEDTRAREEDKGVRRKQRATTKRIPRAREEIDGDDEVPRMQLCGNVYNVCNV</sequence>
<dbReference type="OrthoDB" id="1693841at2759"/>
<feature type="region of interest" description="Disordered" evidence="1">
    <location>
        <begin position="292"/>
        <end position="312"/>
    </location>
</feature>
<comment type="caution">
    <text evidence="2">The sequence shown here is derived from an EMBL/GenBank/DDBJ whole genome shotgun (WGS) entry which is preliminary data.</text>
</comment>
<name>A0A9Q1QBT4_9CARY</name>
<evidence type="ECO:0000256" key="1">
    <source>
        <dbReference type="SAM" id="MobiDB-lite"/>
    </source>
</evidence>
<dbReference type="Proteomes" id="UP001153076">
    <property type="component" value="Unassembled WGS sequence"/>
</dbReference>
<gene>
    <name evidence="2" type="ORF">Cgig2_010256</name>
</gene>
<proteinExistence type="predicted"/>
<dbReference type="EMBL" id="JAKOGI010000377">
    <property type="protein sequence ID" value="KAJ8435899.1"/>
    <property type="molecule type" value="Genomic_DNA"/>
</dbReference>
<evidence type="ECO:0000313" key="2">
    <source>
        <dbReference type="EMBL" id="KAJ8435899.1"/>
    </source>
</evidence>
<protein>
    <submittedName>
        <fullName evidence="2">Uncharacterized protein</fullName>
    </submittedName>
</protein>
<keyword evidence="3" id="KW-1185">Reference proteome</keyword>
<reference evidence="2" key="1">
    <citation type="submission" date="2022-04" db="EMBL/GenBank/DDBJ databases">
        <title>Carnegiea gigantea Genome sequencing and assembly v2.</title>
        <authorList>
            <person name="Copetti D."/>
            <person name="Sanderson M.J."/>
            <person name="Burquez A."/>
            <person name="Wojciechowski M.F."/>
        </authorList>
    </citation>
    <scope>NUCLEOTIDE SEQUENCE</scope>
    <source>
        <strain evidence="2">SGP5-SGP5p</strain>
        <tissue evidence="2">Aerial part</tissue>
    </source>
</reference>
<evidence type="ECO:0000313" key="3">
    <source>
        <dbReference type="Proteomes" id="UP001153076"/>
    </source>
</evidence>
<dbReference type="AlphaFoldDB" id="A0A9Q1QBT4"/>
<accession>A0A9Q1QBT4</accession>